<dbReference type="Proteomes" id="UP001058458">
    <property type="component" value="Chromosome"/>
</dbReference>
<keyword evidence="2" id="KW-1003">Cell membrane</keyword>
<feature type="domain" description="ABC3 transporter permease C-terminal" evidence="8">
    <location>
        <begin position="740"/>
        <end position="849"/>
    </location>
</feature>
<evidence type="ECO:0000313" key="10">
    <source>
        <dbReference type="EMBL" id="UOE76724.1"/>
    </source>
</evidence>
<feature type="transmembrane region" description="Helical" evidence="7">
    <location>
        <begin position="822"/>
        <end position="847"/>
    </location>
</feature>
<evidence type="ECO:0000256" key="4">
    <source>
        <dbReference type="ARBA" id="ARBA00022989"/>
    </source>
</evidence>
<dbReference type="InterPro" id="IPR050250">
    <property type="entry name" value="Macrolide_Exporter_MacB"/>
</dbReference>
<evidence type="ECO:0000256" key="2">
    <source>
        <dbReference type="ARBA" id="ARBA00022475"/>
    </source>
</evidence>
<evidence type="ECO:0000259" key="9">
    <source>
        <dbReference type="Pfam" id="PF12704"/>
    </source>
</evidence>
<feature type="domain" description="MacB-like periplasmic core" evidence="9">
    <location>
        <begin position="19"/>
        <end position="223"/>
    </location>
</feature>
<organism evidence="10 11">
    <name type="scientific">Parageobacillus thermoglucosidasius</name>
    <name type="common">Geobacillus thermoglucosidasius</name>
    <dbReference type="NCBI Taxonomy" id="1426"/>
    <lineage>
        <taxon>Bacteria</taxon>
        <taxon>Bacillati</taxon>
        <taxon>Bacillota</taxon>
        <taxon>Bacilli</taxon>
        <taxon>Bacillales</taxon>
        <taxon>Anoxybacillaceae</taxon>
        <taxon>Parageobacillus</taxon>
    </lineage>
</organism>
<feature type="transmembrane region" description="Helical" evidence="7">
    <location>
        <begin position="782"/>
        <end position="810"/>
    </location>
</feature>
<accession>A0AB38QZG4</accession>
<evidence type="ECO:0000256" key="6">
    <source>
        <dbReference type="ARBA" id="ARBA00038076"/>
    </source>
</evidence>
<evidence type="ECO:0000256" key="3">
    <source>
        <dbReference type="ARBA" id="ARBA00022692"/>
    </source>
</evidence>
<dbReference type="RefSeq" id="WP_256834010.1">
    <property type="nucleotide sequence ID" value="NZ_CP063414.1"/>
</dbReference>
<feature type="transmembrane region" description="Helical" evidence="7">
    <location>
        <begin position="389"/>
        <end position="412"/>
    </location>
</feature>
<dbReference type="PANTHER" id="PTHR30572">
    <property type="entry name" value="MEMBRANE COMPONENT OF TRANSPORTER-RELATED"/>
    <property type="match status" value="1"/>
</dbReference>
<evidence type="ECO:0000256" key="5">
    <source>
        <dbReference type="ARBA" id="ARBA00023136"/>
    </source>
</evidence>
<evidence type="ECO:0000313" key="11">
    <source>
        <dbReference type="Proteomes" id="UP001058458"/>
    </source>
</evidence>
<dbReference type="InterPro" id="IPR025857">
    <property type="entry name" value="MacB_PCD"/>
</dbReference>
<feature type="transmembrane region" description="Helical" evidence="7">
    <location>
        <begin position="343"/>
        <end position="368"/>
    </location>
</feature>
<gene>
    <name evidence="10" type="ORF">IMI45_02175</name>
</gene>
<name>A0AB38QZG4_PARTM</name>
<evidence type="ECO:0000259" key="8">
    <source>
        <dbReference type="Pfam" id="PF02687"/>
    </source>
</evidence>
<dbReference type="GO" id="GO:0005886">
    <property type="term" value="C:plasma membrane"/>
    <property type="evidence" value="ECO:0007669"/>
    <property type="project" value="UniProtKB-SubCell"/>
</dbReference>
<reference evidence="10" key="1">
    <citation type="submission" date="2020-10" db="EMBL/GenBank/DDBJ databases">
        <authorList>
            <person name="Delgado J.A."/>
            <person name="Gonzalez J.M."/>
        </authorList>
    </citation>
    <scope>NUCLEOTIDE SEQUENCE</scope>
    <source>
        <strain evidence="10">23.6</strain>
    </source>
</reference>
<feature type="transmembrane region" description="Helical" evidence="7">
    <location>
        <begin position="250"/>
        <end position="275"/>
    </location>
</feature>
<proteinExistence type="inferred from homology"/>
<evidence type="ECO:0000256" key="7">
    <source>
        <dbReference type="SAM" id="Phobius"/>
    </source>
</evidence>
<feature type="domain" description="ABC3 transporter permease C-terminal" evidence="8">
    <location>
        <begin position="254"/>
        <end position="373"/>
    </location>
</feature>
<dbReference type="PANTHER" id="PTHR30572:SF4">
    <property type="entry name" value="ABC TRANSPORTER PERMEASE YTRF"/>
    <property type="match status" value="1"/>
</dbReference>
<dbReference type="AlphaFoldDB" id="A0AB38QZG4"/>
<keyword evidence="5 7" id="KW-0472">Membrane</keyword>
<feature type="transmembrane region" description="Helical" evidence="7">
    <location>
        <begin position="296"/>
        <end position="323"/>
    </location>
</feature>
<evidence type="ECO:0000256" key="1">
    <source>
        <dbReference type="ARBA" id="ARBA00004651"/>
    </source>
</evidence>
<feature type="transmembrane region" description="Helical" evidence="7">
    <location>
        <begin position="733"/>
        <end position="752"/>
    </location>
</feature>
<feature type="transmembrane region" description="Helical" evidence="7">
    <location>
        <begin position="418"/>
        <end position="441"/>
    </location>
</feature>
<dbReference type="Pfam" id="PF12704">
    <property type="entry name" value="MacB_PCD"/>
    <property type="match status" value="1"/>
</dbReference>
<keyword evidence="4 7" id="KW-1133">Transmembrane helix</keyword>
<feature type="transmembrane region" description="Helical" evidence="7">
    <location>
        <begin position="473"/>
        <end position="493"/>
    </location>
</feature>
<protein>
    <submittedName>
        <fullName evidence="10">FtsX-like permease family protein</fullName>
    </submittedName>
</protein>
<dbReference type="EMBL" id="CP063414">
    <property type="protein sequence ID" value="UOE76724.1"/>
    <property type="molecule type" value="Genomic_DNA"/>
</dbReference>
<feature type="transmembrane region" description="Helical" evidence="7">
    <location>
        <begin position="20"/>
        <end position="42"/>
    </location>
</feature>
<comment type="similarity">
    <text evidence="6">Belongs to the ABC-4 integral membrane protein family.</text>
</comment>
<dbReference type="Pfam" id="PF02687">
    <property type="entry name" value="FtsX"/>
    <property type="match status" value="2"/>
</dbReference>
<sequence>MNIMKLAWKFFVSKKSRAFFSILGVALGVMLLVISQILILTVERSNEYTLREKYGNYDMLVGYQTDKHHLTEDDITFINQIPGVKNSTPLLYPYIGEKMKIPEIAALPMYVGFKNDPLAKEHPFLNIDKGTFPKGNEVILPVRYLKSNHLEIGSEIELPFPPGNHKQKVVISGTLKQNEKLENIAVFDYDWLSKVTSNKGKATVLMLKLEDSASKEKINQMIKSKYPDIFIDNRTEMEKERENIGGLKPFIHTISISALAGSFLIVVSTLQMAILERKRELATLRLIGIKRYQLTLMVIFESMVIGLIGATVGILLGIVLSFLSQRVVEQLMGFSLVGIVIPWKSLSLCAVSGIVITVLAGIIPGYLASKLPPIVAYKQNKPSLDKYSFLVRWLSPILFIASIAVSIFNYLYTKGPEWIYLLTGLCFLLSMFMGIPVILYLTVKFISFISKPFLGPEALLAGRNALRQMRKNIQIAGILMLAFVIGLTGYLLFSSIAIQAEKDIKTRYPMDYKLQATDSSLEPGFSKSLEEQMKQIEGVSSISIPTALFGLTLNLDQNHIKNWNGQLFDINGEKQIHMSLRAININEVTKLHSIKVLEGTIDQRSLRNDGVIITKNLKKLGFQLGDYIQIGRYDEVMKGKNAGHRFKIVGIIDKMPVLPSDEYTAYTDQENLGKYFKINTIEQIQYNISNPSLSSVIQKKIDNLLNHPDFSNVILYDRQKELLTLHRQVQQRLFILLATVILTIFLGIIGLMNNMASSLRERSREFAVLRALGSRPNQVVRLALLEGVIISLAGGLIGIISGLVFGYHVLAGLEAKEYLFPWQIVLIELIISPLIGIAAALIPSIWISRMNLIKTLYQE</sequence>
<keyword evidence="3 7" id="KW-0812">Transmembrane</keyword>
<comment type="subcellular location">
    <subcellularLocation>
        <location evidence="1">Cell membrane</location>
        <topology evidence="1">Multi-pass membrane protein</topology>
    </subcellularLocation>
</comment>
<dbReference type="GO" id="GO:0022857">
    <property type="term" value="F:transmembrane transporter activity"/>
    <property type="evidence" value="ECO:0007669"/>
    <property type="project" value="TreeGrafter"/>
</dbReference>
<dbReference type="InterPro" id="IPR003838">
    <property type="entry name" value="ABC3_permease_C"/>
</dbReference>